<evidence type="ECO:0000313" key="4">
    <source>
        <dbReference type="Proteomes" id="UP000245119"/>
    </source>
</evidence>
<evidence type="ECO:0000256" key="2">
    <source>
        <dbReference type="SAM" id="Phobius"/>
    </source>
</evidence>
<keyword evidence="2" id="KW-1133">Transmembrane helix</keyword>
<reference evidence="3 4" key="1">
    <citation type="submission" date="2018-04" db="EMBL/GenBank/DDBJ databases">
        <title>The genome of golden apple snail Pomacea canaliculata provides insight into stress tolerance and invasive adaptation.</title>
        <authorList>
            <person name="Liu C."/>
            <person name="Liu B."/>
            <person name="Ren Y."/>
            <person name="Zhang Y."/>
            <person name="Wang H."/>
            <person name="Li S."/>
            <person name="Jiang F."/>
            <person name="Yin L."/>
            <person name="Zhang G."/>
            <person name="Qian W."/>
            <person name="Fan W."/>
        </authorList>
    </citation>
    <scope>NUCLEOTIDE SEQUENCE [LARGE SCALE GENOMIC DNA]</scope>
    <source>
        <strain evidence="3">SZHN2017</strain>
        <tissue evidence="3">Muscle</tissue>
    </source>
</reference>
<feature type="compositionally biased region" description="Polar residues" evidence="1">
    <location>
        <begin position="249"/>
        <end position="266"/>
    </location>
</feature>
<feature type="region of interest" description="Disordered" evidence="1">
    <location>
        <begin position="249"/>
        <end position="286"/>
    </location>
</feature>
<feature type="transmembrane region" description="Helical" evidence="2">
    <location>
        <begin position="148"/>
        <end position="166"/>
    </location>
</feature>
<organism evidence="3 4">
    <name type="scientific">Pomacea canaliculata</name>
    <name type="common">Golden apple snail</name>
    <dbReference type="NCBI Taxonomy" id="400727"/>
    <lineage>
        <taxon>Eukaryota</taxon>
        <taxon>Metazoa</taxon>
        <taxon>Spiralia</taxon>
        <taxon>Lophotrochozoa</taxon>
        <taxon>Mollusca</taxon>
        <taxon>Gastropoda</taxon>
        <taxon>Caenogastropoda</taxon>
        <taxon>Architaenioglossa</taxon>
        <taxon>Ampullarioidea</taxon>
        <taxon>Ampullariidae</taxon>
        <taxon>Pomacea</taxon>
    </lineage>
</organism>
<name>A0A2T7NIV5_POMCA</name>
<feature type="transmembrane region" description="Helical" evidence="2">
    <location>
        <begin position="84"/>
        <end position="106"/>
    </location>
</feature>
<accession>A0A2T7NIV5</accession>
<dbReference type="Gene3D" id="1.20.140.150">
    <property type="match status" value="1"/>
</dbReference>
<dbReference type="EMBL" id="PZQS01000012">
    <property type="protein sequence ID" value="PVD21107.1"/>
    <property type="molecule type" value="Genomic_DNA"/>
</dbReference>
<evidence type="ECO:0000313" key="3">
    <source>
        <dbReference type="EMBL" id="PVD21107.1"/>
    </source>
</evidence>
<evidence type="ECO:0000256" key="1">
    <source>
        <dbReference type="SAM" id="MobiDB-lite"/>
    </source>
</evidence>
<dbReference type="AlphaFoldDB" id="A0A2T7NIV5"/>
<keyword evidence="2" id="KW-0472">Membrane</keyword>
<evidence type="ECO:0008006" key="5">
    <source>
        <dbReference type="Google" id="ProtNLM"/>
    </source>
</evidence>
<feature type="transmembrane region" description="Helical" evidence="2">
    <location>
        <begin position="221"/>
        <end position="242"/>
    </location>
</feature>
<feature type="compositionally biased region" description="Low complexity" evidence="1">
    <location>
        <begin position="267"/>
        <end position="282"/>
    </location>
</feature>
<comment type="caution">
    <text evidence="3">The sequence shown here is derived from an EMBL/GenBank/DDBJ whole genome shotgun (WGS) entry which is preliminary data.</text>
</comment>
<keyword evidence="2" id="KW-0812">Transmembrane</keyword>
<gene>
    <name evidence="3" type="ORF">C0Q70_19273</name>
</gene>
<keyword evidence="4" id="KW-1185">Reference proteome</keyword>
<feature type="transmembrane region" description="Helical" evidence="2">
    <location>
        <begin position="178"/>
        <end position="201"/>
    </location>
</feature>
<dbReference type="Proteomes" id="UP000245119">
    <property type="component" value="Linkage Group LG12"/>
</dbReference>
<sequence length="404" mass="43274">MQFFRHISRQQLNLLGVEQEAISGHQLPGQATQGSLTPVRVSFTEADDILTAIFTQQPHLDTRSSAMGISEGCAEATHLTRLTIVLLFLGSVSNWIAFCTDSWSFISADELYRDQGFGLWRRCMLDRQCDTTDGTRLEWYAGVQSCEVFAFMGMNIAAILAILYAFKKSCRYNTEVRVGIVLGGIVGAAGHLTAVIVFGILRKSLYGSNSDGEQLGFSYGFAVAASFFSFASAIVAAVDICVSPTCSPAPSKGDSFTTNTPAINKSPSVTNTKTGTSTPPTTERSHSIALSRDKAQRHQPAHLLGVGGGFDEAAKHRAQPAPCLFVFMLCTGSKVLLRVSAARQPHGKFASFCVYLTSRSVLQATASTVAAALGVHGAVMYYSTCQHDLTLDRAAGRHSCTAAG</sequence>
<protein>
    <recommendedName>
        <fullName evidence="5">Claudin</fullName>
    </recommendedName>
</protein>
<proteinExistence type="predicted"/>